<dbReference type="EMBL" id="LRGB01000400">
    <property type="protein sequence ID" value="KZS19243.1"/>
    <property type="molecule type" value="Genomic_DNA"/>
</dbReference>
<organism evidence="6 7">
    <name type="scientific">Daphnia magna</name>
    <dbReference type="NCBI Taxonomy" id="35525"/>
    <lineage>
        <taxon>Eukaryota</taxon>
        <taxon>Metazoa</taxon>
        <taxon>Ecdysozoa</taxon>
        <taxon>Arthropoda</taxon>
        <taxon>Crustacea</taxon>
        <taxon>Branchiopoda</taxon>
        <taxon>Diplostraca</taxon>
        <taxon>Cladocera</taxon>
        <taxon>Anomopoda</taxon>
        <taxon>Daphniidae</taxon>
        <taxon>Daphnia</taxon>
    </lineage>
</organism>
<dbReference type="GO" id="GO:0016592">
    <property type="term" value="C:mediator complex"/>
    <property type="evidence" value="ECO:0007669"/>
    <property type="project" value="InterPro"/>
</dbReference>
<dbReference type="PANTHER" id="PTHR13130:SF4">
    <property type="entry name" value="MEDIATOR OF RNA POLYMERASE II TRANSCRIPTION SUBUNIT 27"/>
    <property type="match status" value="1"/>
</dbReference>
<reference evidence="6 7" key="1">
    <citation type="submission" date="2016-03" db="EMBL/GenBank/DDBJ databases">
        <title>EvidentialGene: Evidence-directed Construction of Genes on Genomes.</title>
        <authorList>
            <person name="Gilbert D.G."/>
            <person name="Choi J.-H."/>
            <person name="Mockaitis K."/>
            <person name="Colbourne J."/>
            <person name="Pfrender M."/>
        </authorList>
    </citation>
    <scope>NUCLEOTIDE SEQUENCE [LARGE SCALE GENOMIC DNA]</scope>
    <source>
        <strain evidence="6 7">Xinb3</strain>
        <tissue evidence="6">Complete organism</tissue>
    </source>
</reference>
<dbReference type="PANTHER" id="PTHR13130">
    <property type="entry name" value="34 KDA TRANSCRIPTIONAL CO-ACTIVATOR-RELATED"/>
    <property type="match status" value="1"/>
</dbReference>
<dbReference type="STRING" id="35525.A0A0P5ZLP9"/>
<comment type="subcellular location">
    <subcellularLocation>
        <location evidence="1">Nucleus</location>
    </subcellularLocation>
</comment>
<keyword evidence="7" id="KW-1185">Reference proteome</keyword>
<evidence type="ECO:0000256" key="3">
    <source>
        <dbReference type="ARBA" id="ARBA00023015"/>
    </source>
</evidence>
<keyword evidence="5" id="KW-0539">Nucleus</keyword>
<evidence type="ECO:0000256" key="1">
    <source>
        <dbReference type="ARBA" id="ARBA00004123"/>
    </source>
</evidence>
<protein>
    <submittedName>
        <fullName evidence="6">Mediator of RNA polymerase II transcription subunit 27</fullName>
    </submittedName>
</protein>
<accession>A0A0P5ZLP9</accession>
<dbReference type="AlphaFoldDB" id="A0A0P5ZLP9"/>
<dbReference type="GO" id="GO:0006357">
    <property type="term" value="P:regulation of transcription by RNA polymerase II"/>
    <property type="evidence" value="ECO:0007669"/>
    <property type="project" value="TreeGrafter"/>
</dbReference>
<evidence type="ECO:0000313" key="7">
    <source>
        <dbReference type="Proteomes" id="UP000076858"/>
    </source>
</evidence>
<evidence type="ECO:0000313" key="6">
    <source>
        <dbReference type="EMBL" id="KZS19243.1"/>
    </source>
</evidence>
<dbReference type="InterPro" id="IPR021627">
    <property type="entry name" value="Mediator_Med27"/>
</dbReference>
<keyword evidence="3" id="KW-0805">Transcription regulation</keyword>
<dbReference type="Pfam" id="PF11571">
    <property type="entry name" value="Med27"/>
    <property type="match status" value="1"/>
</dbReference>
<dbReference type="OrthoDB" id="1868004at2759"/>
<name>A0A0P5ZLP9_9CRUS</name>
<sequence length="305" mass="34364">MADHSNKLDIVQATAALKSLRSLRNNVGTLFHSLAEGIGLQSGQDSKESKFVAELQQQLVIVQTGVKEFEEAITSVDSVQVQLGNSGYLNQDCTPDALNLYESLITSYRWTDNLAEYSGYATTLLSQNSLKRSTLIPAKRRRIQPSSQNVPPQQIDNVINSLCRSLGDNMKIETFRPYGSSTVLQITLGKIMKGIVVLKRLMVEWVVVKGATEDLMTEDGKIDMWGESRYKVFKKVTENANAAMLHFYSPAYPDLAIRSFLTWFNSYQSLFTSPCKKCGHHLHNLLPPTWRDLRNLDPYHEDCKP</sequence>
<proteinExistence type="inferred from homology"/>
<evidence type="ECO:0000256" key="4">
    <source>
        <dbReference type="ARBA" id="ARBA00023163"/>
    </source>
</evidence>
<evidence type="ECO:0000256" key="5">
    <source>
        <dbReference type="ARBA" id="ARBA00023242"/>
    </source>
</evidence>
<gene>
    <name evidence="6" type="ORF">APZ42_014382</name>
</gene>
<comment type="caution">
    <text evidence="6">The sequence shown here is derived from an EMBL/GenBank/DDBJ whole genome shotgun (WGS) entry which is preliminary data.</text>
</comment>
<comment type="similarity">
    <text evidence="2">Belongs to the Mediator complex subunit 27 family.</text>
</comment>
<dbReference type="GO" id="GO:0003713">
    <property type="term" value="F:transcription coactivator activity"/>
    <property type="evidence" value="ECO:0007669"/>
    <property type="project" value="TreeGrafter"/>
</dbReference>
<dbReference type="Proteomes" id="UP000076858">
    <property type="component" value="Unassembled WGS sequence"/>
</dbReference>
<keyword evidence="4" id="KW-0804">Transcription</keyword>
<evidence type="ECO:0000256" key="2">
    <source>
        <dbReference type="ARBA" id="ARBA00008048"/>
    </source>
</evidence>